<feature type="compositionally biased region" description="Low complexity" evidence="1">
    <location>
        <begin position="18"/>
        <end position="32"/>
    </location>
</feature>
<name>A0A4V2K0D4_9APHY</name>
<organism evidence="2">
    <name type="scientific">Dichomitus squalens</name>
    <dbReference type="NCBI Taxonomy" id="114155"/>
    <lineage>
        <taxon>Eukaryota</taxon>
        <taxon>Fungi</taxon>
        <taxon>Dikarya</taxon>
        <taxon>Basidiomycota</taxon>
        <taxon>Agaricomycotina</taxon>
        <taxon>Agaricomycetes</taxon>
        <taxon>Polyporales</taxon>
        <taxon>Polyporaceae</taxon>
        <taxon>Dichomitus</taxon>
    </lineage>
</organism>
<accession>A0A4V2K0D4</accession>
<protein>
    <recommendedName>
        <fullName evidence="3">BTB domain-containing protein</fullName>
    </recommendedName>
</protein>
<evidence type="ECO:0000313" key="2">
    <source>
        <dbReference type="EMBL" id="TBU28433.1"/>
    </source>
</evidence>
<feature type="region of interest" description="Disordered" evidence="1">
    <location>
        <begin position="1"/>
        <end position="40"/>
    </location>
</feature>
<evidence type="ECO:0008006" key="3">
    <source>
        <dbReference type="Google" id="ProtNLM"/>
    </source>
</evidence>
<dbReference type="Proteomes" id="UP000292957">
    <property type="component" value="Unassembled WGS sequence"/>
</dbReference>
<dbReference type="EMBL" id="ML143422">
    <property type="protein sequence ID" value="TBU28433.1"/>
    <property type="molecule type" value="Genomic_DNA"/>
</dbReference>
<proteinExistence type="predicted"/>
<sequence>MYTGAPRKRSRSGDDGDATSSLSWKDSSSLALAPPPSSCHEDKEFWFSDGTVILATRELEFRVYKGLLEDQSPALRDIFAQVHPTHAFPGQLDPCPVVQLSDSSGDVRHVLRAYMPRKQSLRYVSYKPSFGEIAAYIRLGRKYQLSGLYAQALRFLKDHYTPSFDALEDFDFATPPGWKKVEAIGVVNLARLTGELSFFPVALVQCTMLNAEIFQGFICEDGVRETLALRDLGLCFQTKTRIRIAVVAAVLRTFTHSIAPLCTSSESCSSTLQDMIKSLDTCTEDMIAGDPFESILNLVEYGKLELVVCDRCMDMLEELGWEERKDLWKRFPKLLDIHVPRWGEPGHAQEGIRYRMAGESSMLSSCKTCSNDTLPCFRNGNRPPFPSCGNFRDCW</sequence>
<gene>
    <name evidence="2" type="ORF">BD311DRAFT_722652</name>
</gene>
<evidence type="ECO:0000256" key="1">
    <source>
        <dbReference type="SAM" id="MobiDB-lite"/>
    </source>
</evidence>
<dbReference type="OrthoDB" id="3036049at2759"/>
<dbReference type="AlphaFoldDB" id="A0A4V2K0D4"/>
<reference evidence="2" key="1">
    <citation type="submission" date="2019-01" db="EMBL/GenBank/DDBJ databases">
        <title>Draft genome sequences of three monokaryotic isolates of the white-rot basidiomycete fungus Dichomitus squalens.</title>
        <authorList>
            <consortium name="DOE Joint Genome Institute"/>
            <person name="Lopez S.C."/>
            <person name="Andreopoulos B."/>
            <person name="Pangilinan J."/>
            <person name="Lipzen A."/>
            <person name="Riley R."/>
            <person name="Ahrendt S."/>
            <person name="Ng V."/>
            <person name="Barry K."/>
            <person name="Daum C."/>
            <person name="Grigoriev I.V."/>
            <person name="Hilden K.S."/>
            <person name="Makela M.R."/>
            <person name="de Vries R.P."/>
        </authorList>
    </citation>
    <scope>NUCLEOTIDE SEQUENCE [LARGE SCALE GENOMIC DNA]</scope>
    <source>
        <strain evidence="2">OM18370.1</strain>
    </source>
</reference>
<feature type="compositionally biased region" description="Basic residues" evidence="1">
    <location>
        <begin position="1"/>
        <end position="10"/>
    </location>
</feature>